<comment type="caution">
    <text evidence="2">The sequence shown here is derived from an EMBL/GenBank/DDBJ whole genome shotgun (WGS) entry which is preliminary data.</text>
</comment>
<keyword evidence="1" id="KW-0812">Transmembrane</keyword>
<gene>
    <name evidence="2" type="ORF">HP550_13890</name>
</gene>
<feature type="transmembrane region" description="Helical" evidence="1">
    <location>
        <begin position="293"/>
        <end position="313"/>
    </location>
</feature>
<proteinExistence type="predicted"/>
<sequence>MHTQPHTPWRRLLGLGAGLAAVLTVLALAFLWPAVTSEPRDLPVAVAGPPAAVDPFATALQERAPGAFDVVAAQDRSAAVDLIETREAYGAVVLGAQPEILTASGGSPLVAQQLAALAPALQAQVGAPVRVTDIAPFVEGDPRGAVLGAVTFPLVIGGMIGGIAISLTVVGVWRRITAVVGYSVLGGLAVAGVLQGWFGALAGSYAVNAGIVALAILAVAGVIVGCVSVVGRAGIAIGPVLFLLVANPIASAAQPWQMLPTPWGAIGQWMPPGAAAALLRDESYFPHADTTQLWVALASWAVLGLLLATVGHFRDAGAATAAAVEEATPELVTV</sequence>
<protein>
    <recommendedName>
        <fullName evidence="4">ABC transporter permease</fullName>
    </recommendedName>
</protein>
<feature type="transmembrane region" description="Helical" evidence="1">
    <location>
        <begin position="146"/>
        <end position="172"/>
    </location>
</feature>
<keyword evidence="1" id="KW-0472">Membrane</keyword>
<feature type="transmembrane region" description="Helical" evidence="1">
    <location>
        <begin position="234"/>
        <end position="253"/>
    </location>
</feature>
<dbReference type="AlphaFoldDB" id="A0A7Y6A217"/>
<name>A0A7Y6A217_9CELL</name>
<accession>A0A7Y6A217</accession>
<feature type="transmembrane region" description="Helical" evidence="1">
    <location>
        <begin position="179"/>
        <end position="199"/>
    </location>
</feature>
<evidence type="ECO:0000313" key="2">
    <source>
        <dbReference type="EMBL" id="NUU18343.1"/>
    </source>
</evidence>
<keyword evidence="3" id="KW-1185">Reference proteome</keyword>
<reference evidence="2 3" key="1">
    <citation type="submission" date="2020-05" db="EMBL/GenBank/DDBJ databases">
        <title>Genome Sequencing of Type Strains.</title>
        <authorList>
            <person name="Lemaire J.F."/>
            <person name="Inderbitzin P."/>
            <person name="Gregorio O.A."/>
            <person name="Collins S.B."/>
            <person name="Wespe N."/>
            <person name="Knight-Connoni V."/>
        </authorList>
    </citation>
    <scope>NUCLEOTIDE SEQUENCE [LARGE SCALE GENOMIC DNA]</scope>
    <source>
        <strain evidence="2 3">ATCC 25174</strain>
    </source>
</reference>
<evidence type="ECO:0008006" key="4">
    <source>
        <dbReference type="Google" id="ProtNLM"/>
    </source>
</evidence>
<dbReference type="Proteomes" id="UP000565724">
    <property type="component" value="Unassembled WGS sequence"/>
</dbReference>
<organism evidence="2 3">
    <name type="scientific">Cellulomonas humilata</name>
    <dbReference type="NCBI Taxonomy" id="144055"/>
    <lineage>
        <taxon>Bacteria</taxon>
        <taxon>Bacillati</taxon>
        <taxon>Actinomycetota</taxon>
        <taxon>Actinomycetes</taxon>
        <taxon>Micrococcales</taxon>
        <taxon>Cellulomonadaceae</taxon>
        <taxon>Cellulomonas</taxon>
    </lineage>
</organism>
<feature type="transmembrane region" description="Helical" evidence="1">
    <location>
        <begin position="205"/>
        <end position="227"/>
    </location>
</feature>
<feature type="transmembrane region" description="Helical" evidence="1">
    <location>
        <begin position="12"/>
        <end position="32"/>
    </location>
</feature>
<keyword evidence="1" id="KW-1133">Transmembrane helix</keyword>
<dbReference type="RefSeq" id="WP_175348278.1">
    <property type="nucleotide sequence ID" value="NZ_JABMCI010000067.1"/>
</dbReference>
<dbReference type="EMBL" id="JABMCI010000067">
    <property type="protein sequence ID" value="NUU18343.1"/>
    <property type="molecule type" value="Genomic_DNA"/>
</dbReference>
<evidence type="ECO:0000256" key="1">
    <source>
        <dbReference type="SAM" id="Phobius"/>
    </source>
</evidence>
<evidence type="ECO:0000313" key="3">
    <source>
        <dbReference type="Proteomes" id="UP000565724"/>
    </source>
</evidence>